<name>A0A1L9UHF9_ASPBC</name>
<dbReference type="RefSeq" id="XP_067478369.1">
    <property type="nucleotide sequence ID" value="XM_067628215.1"/>
</dbReference>
<dbReference type="GeneID" id="93580703"/>
<evidence type="ECO:0000313" key="2">
    <source>
        <dbReference type="Proteomes" id="UP000184499"/>
    </source>
</evidence>
<proteinExistence type="predicted"/>
<dbReference type="OrthoDB" id="10520588at2759"/>
<dbReference type="AlphaFoldDB" id="A0A1L9UHF9"/>
<dbReference type="Proteomes" id="UP000184499">
    <property type="component" value="Unassembled WGS sequence"/>
</dbReference>
<sequence>MIPRQHLSSQSGPERIIQNNSIRCTSKTEIMATSDPIRLMEHVSHSNGPAPSAGMRLEVPILERSHADMDTKSSNFWVAGKPARNSARPRCLRLNFIAGGIASMARYSTF</sequence>
<reference evidence="2" key="1">
    <citation type="journal article" date="2017" name="Genome Biol.">
        <title>Comparative genomics reveals high biological diversity and specific adaptations in the industrially and medically important fungal genus Aspergillus.</title>
        <authorList>
            <person name="de Vries R.P."/>
            <person name="Riley R."/>
            <person name="Wiebenga A."/>
            <person name="Aguilar-Osorio G."/>
            <person name="Amillis S."/>
            <person name="Uchima C.A."/>
            <person name="Anderluh G."/>
            <person name="Asadollahi M."/>
            <person name="Askin M."/>
            <person name="Barry K."/>
            <person name="Battaglia E."/>
            <person name="Bayram O."/>
            <person name="Benocci T."/>
            <person name="Braus-Stromeyer S.A."/>
            <person name="Caldana C."/>
            <person name="Canovas D."/>
            <person name="Cerqueira G.C."/>
            <person name="Chen F."/>
            <person name="Chen W."/>
            <person name="Choi C."/>
            <person name="Clum A."/>
            <person name="Dos Santos R.A."/>
            <person name="Damasio A.R."/>
            <person name="Diallinas G."/>
            <person name="Emri T."/>
            <person name="Fekete E."/>
            <person name="Flipphi M."/>
            <person name="Freyberg S."/>
            <person name="Gallo A."/>
            <person name="Gournas C."/>
            <person name="Habgood R."/>
            <person name="Hainaut M."/>
            <person name="Harispe M.L."/>
            <person name="Henrissat B."/>
            <person name="Hilden K.S."/>
            <person name="Hope R."/>
            <person name="Hossain A."/>
            <person name="Karabika E."/>
            <person name="Karaffa L."/>
            <person name="Karanyi Z."/>
            <person name="Krasevec N."/>
            <person name="Kuo A."/>
            <person name="Kusch H."/>
            <person name="LaButti K."/>
            <person name="Lagendijk E.L."/>
            <person name="Lapidus A."/>
            <person name="Levasseur A."/>
            <person name="Lindquist E."/>
            <person name="Lipzen A."/>
            <person name="Logrieco A.F."/>
            <person name="MacCabe A."/>
            <person name="Maekelae M.R."/>
            <person name="Malavazi I."/>
            <person name="Melin P."/>
            <person name="Meyer V."/>
            <person name="Mielnichuk N."/>
            <person name="Miskei M."/>
            <person name="Molnar A.P."/>
            <person name="Mule G."/>
            <person name="Ngan C.Y."/>
            <person name="Orejas M."/>
            <person name="Orosz E."/>
            <person name="Ouedraogo J.P."/>
            <person name="Overkamp K.M."/>
            <person name="Park H.-S."/>
            <person name="Perrone G."/>
            <person name="Piumi F."/>
            <person name="Punt P.J."/>
            <person name="Ram A.F."/>
            <person name="Ramon A."/>
            <person name="Rauscher S."/>
            <person name="Record E."/>
            <person name="Riano-Pachon D.M."/>
            <person name="Robert V."/>
            <person name="Roehrig J."/>
            <person name="Ruller R."/>
            <person name="Salamov A."/>
            <person name="Salih N.S."/>
            <person name="Samson R.A."/>
            <person name="Sandor E."/>
            <person name="Sanguinetti M."/>
            <person name="Schuetze T."/>
            <person name="Sepcic K."/>
            <person name="Shelest E."/>
            <person name="Sherlock G."/>
            <person name="Sophianopoulou V."/>
            <person name="Squina F.M."/>
            <person name="Sun H."/>
            <person name="Susca A."/>
            <person name="Todd R.B."/>
            <person name="Tsang A."/>
            <person name="Unkles S.E."/>
            <person name="van de Wiele N."/>
            <person name="van Rossen-Uffink D."/>
            <person name="Oliveira J.V."/>
            <person name="Vesth T.C."/>
            <person name="Visser J."/>
            <person name="Yu J.-H."/>
            <person name="Zhou M."/>
            <person name="Andersen M.R."/>
            <person name="Archer D.B."/>
            <person name="Baker S.E."/>
            <person name="Benoit I."/>
            <person name="Brakhage A.A."/>
            <person name="Braus G.H."/>
            <person name="Fischer R."/>
            <person name="Frisvad J.C."/>
            <person name="Goldman G.H."/>
            <person name="Houbraken J."/>
            <person name="Oakley B."/>
            <person name="Pocsi I."/>
            <person name="Scazzocchio C."/>
            <person name="Seiboth B."/>
            <person name="vanKuyk P.A."/>
            <person name="Wortman J."/>
            <person name="Dyer P.S."/>
            <person name="Grigoriev I.V."/>
        </authorList>
    </citation>
    <scope>NUCLEOTIDE SEQUENCE [LARGE SCALE GENOMIC DNA]</scope>
    <source>
        <strain evidence="2">CBS 101740 / IMI 381727 / IBT 21946</strain>
    </source>
</reference>
<keyword evidence="2" id="KW-1185">Reference proteome</keyword>
<gene>
    <name evidence="1" type="ORF">ASPBRDRAFT_603563</name>
</gene>
<accession>A0A1L9UHF9</accession>
<evidence type="ECO:0000313" key="1">
    <source>
        <dbReference type="EMBL" id="OJJ71121.1"/>
    </source>
</evidence>
<dbReference type="VEuPathDB" id="FungiDB:ASPBRDRAFT_603563"/>
<dbReference type="EMBL" id="KV878685">
    <property type="protein sequence ID" value="OJJ71121.1"/>
    <property type="molecule type" value="Genomic_DNA"/>
</dbReference>
<protein>
    <submittedName>
        <fullName evidence="1">Uncharacterized protein</fullName>
    </submittedName>
</protein>
<organism evidence="1 2">
    <name type="scientific">Aspergillus brasiliensis (strain CBS 101740 / IMI 381727 / IBT 21946)</name>
    <dbReference type="NCBI Taxonomy" id="767769"/>
    <lineage>
        <taxon>Eukaryota</taxon>
        <taxon>Fungi</taxon>
        <taxon>Dikarya</taxon>
        <taxon>Ascomycota</taxon>
        <taxon>Pezizomycotina</taxon>
        <taxon>Eurotiomycetes</taxon>
        <taxon>Eurotiomycetidae</taxon>
        <taxon>Eurotiales</taxon>
        <taxon>Aspergillaceae</taxon>
        <taxon>Aspergillus</taxon>
        <taxon>Aspergillus subgen. Circumdati</taxon>
    </lineage>
</organism>